<dbReference type="Pfam" id="PF02518">
    <property type="entry name" value="HATPase_c"/>
    <property type="match status" value="1"/>
</dbReference>
<evidence type="ECO:0000313" key="7">
    <source>
        <dbReference type="EMBL" id="PZQ66285.1"/>
    </source>
</evidence>
<dbReference type="Pfam" id="PF00072">
    <property type="entry name" value="Response_reg"/>
    <property type="match status" value="1"/>
</dbReference>
<dbReference type="SUPFAM" id="SSF52172">
    <property type="entry name" value="CheY-like"/>
    <property type="match status" value="1"/>
</dbReference>
<reference evidence="7 8" key="1">
    <citation type="submission" date="2017-08" db="EMBL/GenBank/DDBJ databases">
        <title>Infants hospitalized years apart are colonized by the same room-sourced microbial strains.</title>
        <authorList>
            <person name="Brooks B."/>
            <person name="Olm M.R."/>
            <person name="Firek B.A."/>
            <person name="Baker R."/>
            <person name="Thomas B.C."/>
            <person name="Morowitz M.J."/>
            <person name="Banfield J.F."/>
        </authorList>
    </citation>
    <scope>NUCLEOTIDE SEQUENCE [LARGE SCALE GENOMIC DNA]</scope>
    <source>
        <strain evidence="7">S2_005_003_R2_41</strain>
    </source>
</reference>
<dbReference type="InterPro" id="IPR003594">
    <property type="entry name" value="HATPase_dom"/>
</dbReference>
<evidence type="ECO:0000256" key="4">
    <source>
        <dbReference type="PROSITE-ProRule" id="PRU00169"/>
    </source>
</evidence>
<name>A0A2W5PUL5_VARPD</name>
<evidence type="ECO:0000259" key="5">
    <source>
        <dbReference type="PROSITE" id="PS50109"/>
    </source>
</evidence>
<dbReference type="Gene3D" id="3.40.50.2300">
    <property type="match status" value="1"/>
</dbReference>
<evidence type="ECO:0000256" key="1">
    <source>
        <dbReference type="ARBA" id="ARBA00000085"/>
    </source>
</evidence>
<dbReference type="InterPro" id="IPR005467">
    <property type="entry name" value="His_kinase_dom"/>
</dbReference>
<comment type="catalytic activity">
    <reaction evidence="1">
        <text>ATP + protein L-histidine = ADP + protein N-phospho-L-histidine.</text>
        <dbReference type="EC" id="2.7.13.3"/>
    </reaction>
</comment>
<dbReference type="Proteomes" id="UP000249135">
    <property type="component" value="Unassembled WGS sequence"/>
</dbReference>
<dbReference type="InterPro" id="IPR011006">
    <property type="entry name" value="CheY-like_superfamily"/>
</dbReference>
<evidence type="ECO:0000259" key="6">
    <source>
        <dbReference type="PROSITE" id="PS50110"/>
    </source>
</evidence>
<evidence type="ECO:0000256" key="2">
    <source>
        <dbReference type="ARBA" id="ARBA00012438"/>
    </source>
</evidence>
<feature type="modified residue" description="4-aspartylphosphate" evidence="4">
    <location>
        <position position="135"/>
    </location>
</feature>
<comment type="caution">
    <text evidence="7">The sequence shown here is derived from an EMBL/GenBank/DDBJ whole genome shotgun (WGS) entry which is preliminary data.</text>
</comment>
<dbReference type="PROSITE" id="PS50109">
    <property type="entry name" value="HIS_KIN"/>
    <property type="match status" value="1"/>
</dbReference>
<dbReference type="Gene3D" id="3.30.565.10">
    <property type="entry name" value="Histidine kinase-like ATPase, C-terminal domain"/>
    <property type="match status" value="1"/>
</dbReference>
<dbReference type="InterPro" id="IPR001789">
    <property type="entry name" value="Sig_transdc_resp-reg_receiver"/>
</dbReference>
<dbReference type="GO" id="GO:0000155">
    <property type="term" value="F:phosphorelay sensor kinase activity"/>
    <property type="evidence" value="ECO:0007669"/>
    <property type="project" value="TreeGrafter"/>
</dbReference>
<dbReference type="EMBL" id="QFPP01000434">
    <property type="protein sequence ID" value="PZQ66285.1"/>
    <property type="molecule type" value="Genomic_DNA"/>
</dbReference>
<evidence type="ECO:0000256" key="3">
    <source>
        <dbReference type="ARBA" id="ARBA00022553"/>
    </source>
</evidence>
<dbReference type="PANTHER" id="PTHR43547">
    <property type="entry name" value="TWO-COMPONENT HISTIDINE KINASE"/>
    <property type="match status" value="1"/>
</dbReference>
<sequence>MASTVGIAPDMLSRVFNLFEQGAQDLNRPESGLGHGLALVRHLVELHGGEVEARSRGVPGEGSEFVVRLPRVERPENEATEIQPTLVLVVDDVEDSSETLALLIEIMGYSVVRASTGPEALAKIKSKRPALVLLDIGLPGLSGWEIAEKVRLEMETSPMLVAVTGYGQGCAINGVMRPRLQSSMRPSGCS</sequence>
<dbReference type="PRINTS" id="PR00344">
    <property type="entry name" value="BCTRLSENSOR"/>
</dbReference>
<feature type="domain" description="Response regulatory" evidence="6">
    <location>
        <begin position="86"/>
        <end position="190"/>
    </location>
</feature>
<dbReference type="AlphaFoldDB" id="A0A2W5PUL5"/>
<gene>
    <name evidence="7" type="ORF">DI563_23945</name>
</gene>
<feature type="domain" description="Histidine kinase" evidence="5">
    <location>
        <begin position="1"/>
        <end position="73"/>
    </location>
</feature>
<dbReference type="PROSITE" id="PS50110">
    <property type="entry name" value="RESPONSE_REGULATORY"/>
    <property type="match status" value="1"/>
</dbReference>
<evidence type="ECO:0000313" key="8">
    <source>
        <dbReference type="Proteomes" id="UP000249135"/>
    </source>
</evidence>
<dbReference type="SUPFAM" id="SSF55874">
    <property type="entry name" value="ATPase domain of HSP90 chaperone/DNA topoisomerase II/histidine kinase"/>
    <property type="match status" value="1"/>
</dbReference>
<dbReference type="InterPro" id="IPR004358">
    <property type="entry name" value="Sig_transdc_His_kin-like_C"/>
</dbReference>
<accession>A0A2W5PUL5</accession>
<dbReference type="EC" id="2.7.13.3" evidence="2"/>
<protein>
    <recommendedName>
        <fullName evidence="2">histidine kinase</fullName>
        <ecNumber evidence="2">2.7.13.3</ecNumber>
    </recommendedName>
</protein>
<dbReference type="InterPro" id="IPR036890">
    <property type="entry name" value="HATPase_C_sf"/>
</dbReference>
<keyword evidence="3 4" id="KW-0597">Phosphoprotein</keyword>
<organism evidence="7 8">
    <name type="scientific">Variovorax paradoxus</name>
    <dbReference type="NCBI Taxonomy" id="34073"/>
    <lineage>
        <taxon>Bacteria</taxon>
        <taxon>Pseudomonadati</taxon>
        <taxon>Pseudomonadota</taxon>
        <taxon>Betaproteobacteria</taxon>
        <taxon>Burkholderiales</taxon>
        <taxon>Comamonadaceae</taxon>
        <taxon>Variovorax</taxon>
    </lineage>
</organism>
<dbReference type="SMART" id="SM00448">
    <property type="entry name" value="REC"/>
    <property type="match status" value="1"/>
</dbReference>
<dbReference type="PANTHER" id="PTHR43547:SF2">
    <property type="entry name" value="HYBRID SIGNAL TRANSDUCTION HISTIDINE KINASE C"/>
    <property type="match status" value="1"/>
</dbReference>
<proteinExistence type="predicted"/>